<dbReference type="RefSeq" id="WP_206292386.1">
    <property type="nucleotide sequence ID" value="NZ_CP063458.1"/>
</dbReference>
<dbReference type="EMBL" id="CP063458">
    <property type="protein sequence ID" value="QOV89352.1"/>
    <property type="molecule type" value="Genomic_DNA"/>
</dbReference>
<keyword evidence="3" id="KW-1185">Reference proteome</keyword>
<reference evidence="2 3" key="1">
    <citation type="submission" date="2020-10" db="EMBL/GenBank/DDBJ databases">
        <title>Wide distribution of Phycisphaera-like planctomycetes from WD2101 soil group in peatlands and genome analysis of the first cultivated representative.</title>
        <authorList>
            <person name="Dedysh S.N."/>
            <person name="Beletsky A.V."/>
            <person name="Ivanova A."/>
            <person name="Kulichevskaya I.S."/>
            <person name="Suzina N.E."/>
            <person name="Philippov D.A."/>
            <person name="Rakitin A.L."/>
            <person name="Mardanov A.V."/>
            <person name="Ravin N.V."/>
        </authorList>
    </citation>
    <scope>NUCLEOTIDE SEQUENCE [LARGE SCALE GENOMIC DNA]</scope>
    <source>
        <strain evidence="2 3">M1803</strain>
    </source>
</reference>
<dbReference type="InterPro" id="IPR013655">
    <property type="entry name" value="PAS_fold_3"/>
</dbReference>
<dbReference type="Gene3D" id="3.30.450.20">
    <property type="entry name" value="PAS domain"/>
    <property type="match status" value="1"/>
</dbReference>
<accession>A0A7M2WVV4</accession>
<dbReference type="CDD" id="cd00130">
    <property type="entry name" value="PAS"/>
    <property type="match status" value="1"/>
</dbReference>
<feature type="domain" description="PAS" evidence="1">
    <location>
        <begin position="26"/>
        <end position="52"/>
    </location>
</feature>
<dbReference type="InterPro" id="IPR000014">
    <property type="entry name" value="PAS"/>
</dbReference>
<evidence type="ECO:0000259" key="1">
    <source>
        <dbReference type="PROSITE" id="PS50112"/>
    </source>
</evidence>
<gene>
    <name evidence="2" type="ORF">IPV69_24630</name>
</gene>
<proteinExistence type="predicted"/>
<dbReference type="PROSITE" id="PS50112">
    <property type="entry name" value="PAS"/>
    <property type="match status" value="1"/>
</dbReference>
<dbReference type="AlphaFoldDB" id="A0A7M2WVV4"/>
<dbReference type="Pfam" id="PF08447">
    <property type="entry name" value="PAS_3"/>
    <property type="match status" value="1"/>
</dbReference>
<evidence type="ECO:0000313" key="2">
    <source>
        <dbReference type="EMBL" id="QOV89352.1"/>
    </source>
</evidence>
<organism evidence="2 3">
    <name type="scientific">Humisphaera borealis</name>
    <dbReference type="NCBI Taxonomy" id="2807512"/>
    <lineage>
        <taxon>Bacteria</taxon>
        <taxon>Pseudomonadati</taxon>
        <taxon>Planctomycetota</taxon>
        <taxon>Phycisphaerae</taxon>
        <taxon>Tepidisphaerales</taxon>
        <taxon>Tepidisphaeraceae</taxon>
        <taxon>Humisphaera</taxon>
    </lineage>
</organism>
<dbReference type="NCBIfam" id="TIGR00229">
    <property type="entry name" value="sensory_box"/>
    <property type="match status" value="1"/>
</dbReference>
<dbReference type="InterPro" id="IPR035965">
    <property type="entry name" value="PAS-like_dom_sf"/>
</dbReference>
<dbReference type="Proteomes" id="UP000593765">
    <property type="component" value="Chromosome"/>
</dbReference>
<dbReference type="SUPFAM" id="SSF55785">
    <property type="entry name" value="PYP-like sensor domain (PAS domain)"/>
    <property type="match status" value="1"/>
</dbReference>
<protein>
    <submittedName>
        <fullName evidence="2">PAS domain-containing protein</fullName>
    </submittedName>
</protein>
<name>A0A7M2WVV4_9BACT</name>
<evidence type="ECO:0000313" key="3">
    <source>
        <dbReference type="Proteomes" id="UP000593765"/>
    </source>
</evidence>
<dbReference type="KEGG" id="hbs:IPV69_24630"/>
<sequence>MARPSTELTGVETTFGADEIIVSKTDLKGRIEYANQVFLRVSGYTEAELLGQPHCILRHPRMPRIVFRLLWDTISTGQEVFAYVLNRCKNGDHYWVFAHVTPSFDESRRIVGYHSNRRLPDRRKLAQIEPIYDKLLQIESIEENPRAQMERSRPVLEKLLKSKAMSYPQFIFSL</sequence>